<dbReference type="KEGG" id="mgot:MgSA37_00236"/>
<dbReference type="AlphaFoldDB" id="A0A110AZT0"/>
<sequence>MRKNQTRQKINTPGAIIAATAIEHNLTLITSDRDFDNIKGLSILHPESLSML</sequence>
<dbReference type="EMBL" id="AP017313">
    <property type="protein sequence ID" value="BAU52086.1"/>
    <property type="molecule type" value="Genomic_DNA"/>
</dbReference>
<dbReference type="SUPFAM" id="SSF88723">
    <property type="entry name" value="PIN domain-like"/>
    <property type="match status" value="1"/>
</dbReference>
<reference evidence="1 2" key="1">
    <citation type="submission" date="2015-12" db="EMBL/GenBank/DDBJ databases">
        <title>Genome sequence of Mucilaginibacter gotjawali.</title>
        <authorList>
            <person name="Lee J.S."/>
            <person name="Lee K.C."/>
            <person name="Kim K.K."/>
            <person name="Lee B.W."/>
        </authorList>
    </citation>
    <scope>NUCLEOTIDE SEQUENCE [LARGE SCALE GENOMIC DNA]</scope>
    <source>
        <strain evidence="1 2">SA3-7</strain>
    </source>
</reference>
<dbReference type="Pfam" id="PF01850">
    <property type="entry name" value="PIN"/>
    <property type="match status" value="1"/>
</dbReference>
<evidence type="ECO:0000313" key="1">
    <source>
        <dbReference type="EMBL" id="BAU52086.1"/>
    </source>
</evidence>
<organism evidence="1 2">
    <name type="scientific">Mucilaginibacter gotjawali</name>
    <dbReference type="NCBI Taxonomy" id="1550579"/>
    <lineage>
        <taxon>Bacteria</taxon>
        <taxon>Pseudomonadati</taxon>
        <taxon>Bacteroidota</taxon>
        <taxon>Sphingobacteriia</taxon>
        <taxon>Sphingobacteriales</taxon>
        <taxon>Sphingobacteriaceae</taxon>
        <taxon>Mucilaginibacter</taxon>
    </lineage>
</organism>
<accession>A0A110AZT0</accession>
<proteinExistence type="predicted"/>
<keyword evidence="2" id="KW-1185">Reference proteome</keyword>
<dbReference type="InterPro" id="IPR029060">
    <property type="entry name" value="PIN-like_dom_sf"/>
</dbReference>
<dbReference type="Gene3D" id="3.40.50.1010">
    <property type="entry name" value="5'-nuclease"/>
    <property type="match status" value="1"/>
</dbReference>
<dbReference type="Proteomes" id="UP000218263">
    <property type="component" value="Chromosome"/>
</dbReference>
<evidence type="ECO:0000313" key="2">
    <source>
        <dbReference type="Proteomes" id="UP000218263"/>
    </source>
</evidence>
<dbReference type="InterPro" id="IPR002716">
    <property type="entry name" value="PIN_dom"/>
</dbReference>
<name>A0A110AZT0_9SPHI</name>
<keyword evidence="1" id="KW-0255">Endonuclease</keyword>
<keyword evidence="1" id="KW-0540">Nuclease</keyword>
<gene>
    <name evidence="1" type="primary">vapC_1</name>
    <name evidence="1" type="ORF">MgSA37_00236</name>
</gene>
<protein>
    <submittedName>
        <fullName evidence="1">tRNA(FMet)-specific endonuclease VapC</fullName>
    </submittedName>
</protein>
<dbReference type="GO" id="GO:0004519">
    <property type="term" value="F:endonuclease activity"/>
    <property type="evidence" value="ECO:0007669"/>
    <property type="project" value="UniProtKB-KW"/>
</dbReference>
<keyword evidence="1" id="KW-0378">Hydrolase</keyword>